<protein>
    <submittedName>
        <fullName evidence="1">Uncharacterized protein</fullName>
    </submittedName>
</protein>
<name>E6UJC2_RUMA7</name>
<dbReference type="EMBL" id="CP002404">
    <property type="protein sequence ID" value="ADU23768.1"/>
    <property type="molecule type" value="Genomic_DNA"/>
</dbReference>
<dbReference type="AlphaFoldDB" id="E6UJC2"/>
<proteinExistence type="predicted"/>
<accession>E6UJC2</accession>
<dbReference type="Proteomes" id="UP000006919">
    <property type="component" value="Plasmid pRUMAL01"/>
</dbReference>
<geneLocation type="plasmid" evidence="1 2">
    <name>pRUMAL01</name>
</geneLocation>
<dbReference type="KEGG" id="ral:Rumal_3305"/>
<dbReference type="HOGENOM" id="CLU_2737588_0_0_9"/>
<sequence>MINRSQRVILMKKLSNYYQTEKVSSEKKKELSASLLDDNDIRLHKLIMELEPVTDIGKLMLDEIFKAIQIG</sequence>
<evidence type="ECO:0000313" key="2">
    <source>
        <dbReference type="Proteomes" id="UP000006919"/>
    </source>
</evidence>
<reference evidence="2" key="1">
    <citation type="journal article" date="2011" name="J. Bacteriol.">
        <title>Complete genome of the cellulolytic ruminal bacterium Ruminococcus albus 7.</title>
        <authorList>
            <person name="Suen G."/>
            <person name="Stevenson D.M."/>
            <person name="Bruce D.C."/>
            <person name="Chertkov O."/>
            <person name="Copeland A."/>
            <person name="Cheng J.F."/>
            <person name="Detter C."/>
            <person name="Detter J.C."/>
            <person name="Goodwin L.A."/>
            <person name="Han C.S."/>
            <person name="Hauser L.J."/>
            <person name="Ivanova N.N."/>
            <person name="Kyrpides N.C."/>
            <person name="Land M.L."/>
            <person name="Lapidus A."/>
            <person name="Lucas S."/>
            <person name="Ovchinnikova G."/>
            <person name="Pitluck S."/>
            <person name="Tapia R."/>
            <person name="Woyke T."/>
            <person name="Boyum J."/>
            <person name="Mead D."/>
            <person name="Weimer P.J."/>
        </authorList>
    </citation>
    <scope>NUCLEOTIDE SEQUENCE [LARGE SCALE GENOMIC DNA]</scope>
    <source>
        <strain evidence="2">ATCC 27210 / DSM 20455 / JCM 14654 / NCDO 2250 / 7</strain>
        <plasmid evidence="2">pRUMAL01</plasmid>
    </source>
</reference>
<gene>
    <name evidence="1" type="ordered locus">Rumal_3305</name>
</gene>
<evidence type="ECO:0000313" key="1">
    <source>
        <dbReference type="EMBL" id="ADU23768.1"/>
    </source>
</evidence>
<dbReference type="RefSeq" id="WP_013483318.1">
    <property type="nucleotide sequence ID" value="NC_014824.1"/>
</dbReference>
<keyword evidence="1" id="KW-0614">Plasmid</keyword>
<organism evidence="1 2">
    <name type="scientific">Ruminococcus albus (strain ATCC 27210 / DSM 20455 / JCM 14654 / NCDO 2250 / 7)</name>
    <dbReference type="NCBI Taxonomy" id="697329"/>
    <lineage>
        <taxon>Bacteria</taxon>
        <taxon>Bacillati</taxon>
        <taxon>Bacillota</taxon>
        <taxon>Clostridia</taxon>
        <taxon>Eubacteriales</taxon>
        <taxon>Oscillospiraceae</taxon>
        <taxon>Ruminococcus</taxon>
    </lineage>
</organism>